<dbReference type="EMBL" id="BLAM01000054">
    <property type="protein sequence ID" value="GET05415.1"/>
    <property type="molecule type" value="Genomic_DNA"/>
</dbReference>
<dbReference type="Proteomes" id="UP000494265">
    <property type="component" value="Unassembled WGS sequence"/>
</dbReference>
<proteinExistence type="predicted"/>
<accession>A0A6F9XJN6</accession>
<evidence type="ECO:0000313" key="1">
    <source>
        <dbReference type="EMBL" id="GET05415.1"/>
    </source>
</evidence>
<reference evidence="1" key="1">
    <citation type="submission" date="2019-10" db="EMBL/GenBank/DDBJ databases">
        <title>Lactobacillus agilis SY212 Whole Genome Sequencing Project.</title>
        <authorList>
            <person name="Suzuki S."/>
            <person name="Endo A."/>
            <person name="Maeno S."/>
            <person name="Shiwa Y."/>
            <person name="Matsutani M."/>
            <person name="Kajikawa A."/>
        </authorList>
    </citation>
    <scope>NUCLEOTIDE SEQUENCE</scope>
    <source>
        <strain evidence="1">SY212</strain>
    </source>
</reference>
<protein>
    <submittedName>
        <fullName evidence="1">Uncharacterized protein</fullName>
    </submittedName>
</protein>
<dbReference type="RefSeq" id="WP_172584255.1">
    <property type="nucleotide sequence ID" value="NZ_BLAM01000054.1"/>
</dbReference>
<dbReference type="AlphaFoldDB" id="A0A6F9XJN6"/>
<organism evidence="1">
    <name type="scientific">Ligilactobacillus agilis</name>
    <dbReference type="NCBI Taxonomy" id="1601"/>
    <lineage>
        <taxon>Bacteria</taxon>
        <taxon>Bacillati</taxon>
        <taxon>Bacillota</taxon>
        <taxon>Bacilli</taxon>
        <taxon>Lactobacillales</taxon>
        <taxon>Lactobacillaceae</taxon>
        <taxon>Ligilactobacillus</taxon>
    </lineage>
</organism>
<comment type="caution">
    <text evidence="1">The sequence shown here is derived from an EMBL/GenBank/DDBJ whole genome shotgun (WGS) entry which is preliminary data.</text>
</comment>
<gene>
    <name evidence="1" type="ORF">SY212_04450</name>
</gene>
<sequence length="190" mass="22341">MSRVRKGRVAQKELKIIPNDVQVMIANNTNGGYSYHQGYTSFYLENRGDTEVLRYEELRPLKRALEKFNLVIVNVLTEGYSIMDIANGLRISQAYEEYFDLVLQIDSESYDDETYIDIEEINAFILEEDDPKVFKKALDSHLYTTIVEQCVSLYREHKLTDYNKMQLVQNSFRLNSDDKNNFWHDLDLEA</sequence>
<name>A0A6F9XJN6_9LACO</name>